<dbReference type="Proteomes" id="UP000605392">
    <property type="component" value="Unassembled WGS sequence"/>
</dbReference>
<proteinExistence type="predicted"/>
<gene>
    <name evidence="1" type="ORF">GCM10011375_21350</name>
</gene>
<dbReference type="EMBL" id="BMFN01000002">
    <property type="protein sequence ID" value="GGF66050.1"/>
    <property type="molecule type" value="Genomic_DNA"/>
</dbReference>
<evidence type="ECO:0000313" key="2">
    <source>
        <dbReference type="Proteomes" id="UP000605392"/>
    </source>
</evidence>
<organism evidence="1 2">
    <name type="scientific">Hymenobacter qilianensis</name>
    <dbReference type="NCBI Taxonomy" id="1385715"/>
    <lineage>
        <taxon>Bacteria</taxon>
        <taxon>Pseudomonadati</taxon>
        <taxon>Bacteroidota</taxon>
        <taxon>Cytophagia</taxon>
        <taxon>Cytophagales</taxon>
        <taxon>Hymenobacteraceae</taxon>
        <taxon>Hymenobacter</taxon>
    </lineage>
</organism>
<reference evidence="1 2" key="1">
    <citation type="journal article" date="2019" name="Int. J. Syst. Evol. Microbiol.">
        <title>The Global Catalogue of Microorganisms (GCM) 10K type strain sequencing project: providing services to taxonomists for standard genome sequencing and annotation.</title>
        <authorList>
            <consortium name="The Broad Institute Genomics Platform"/>
            <consortium name="The Broad Institute Genome Sequencing Center for Infectious Disease"/>
            <person name="Wu L."/>
            <person name="Ma J."/>
        </authorList>
    </citation>
    <scope>NUCLEOTIDE SEQUENCE [LARGE SCALE GENOMIC DNA]</scope>
    <source>
        <strain evidence="1 2">CGMCC 1.12720</strain>
    </source>
</reference>
<accession>A0ACB5PS11</accession>
<comment type="caution">
    <text evidence="1">The sequence shown here is derived from an EMBL/GenBank/DDBJ whole genome shotgun (WGS) entry which is preliminary data.</text>
</comment>
<protein>
    <submittedName>
        <fullName evidence="1">Uncharacterized protein</fullName>
    </submittedName>
</protein>
<name>A0ACB5PS11_9BACT</name>
<sequence length="552" mass="60734">MNKLNLRSGQLITCGPPNQQLGSLTFPIACRTETQDDFALGLKLLHSFEYEEAEKVFASIISEQATCPMAYWGVAMSTFHPLWTPPSEAELRKGANALAIAQALPPSSPKEAAYINALAAFYQDWATVGHRPRCLRFAQAMEKLAARYPDDPEATILYALALTAAADPTDKTFAQLKKAGSLLTALAPKYPNHPGIIHYLIHAYDVPALAPLALPAARKYASVAPSSAHALHMPSHIFTRLGLWNEAVASNLGSVAAAQCYAEQAGLKGHWDEELHGLDYLMYAYLQQGDNPRAKQQWTYLQSITAVEPLSFKVAYAYAAIPSRYVLENRQWQQAAALEVPGALVPWEQFPWQRAILHFTRLLGAVHTDNKAAAQAEWAALQRLETILKQQKDAYKAQQVHVQLTTGEAWMRWQEGKLEEAEALMRRAAALEDSTEKHPVTPSEVLPARELLGDMLLAMNRPGEALAAYEVNLQKHPKRFNGLYSAGLAAERAGKLSKARSYYQQLLSVAAASATRTELTEVRRFVQSQASPSIHTTNSPSLGGKNGLIIGY</sequence>
<keyword evidence="2" id="KW-1185">Reference proteome</keyword>
<evidence type="ECO:0000313" key="1">
    <source>
        <dbReference type="EMBL" id="GGF66050.1"/>
    </source>
</evidence>